<protein>
    <submittedName>
        <fullName evidence="1">Uncharacterized protein</fullName>
    </submittedName>
</protein>
<dbReference type="EnsemblMetazoa" id="GPAI015156-RA">
    <property type="protein sequence ID" value="GPAI015156-PA"/>
    <property type="gene ID" value="GPAI015156"/>
</dbReference>
<dbReference type="VEuPathDB" id="VectorBase:GPAI015156"/>
<dbReference type="AlphaFoldDB" id="A0A1A9ZHY8"/>
<reference evidence="2" key="1">
    <citation type="submission" date="2014-03" db="EMBL/GenBank/DDBJ databases">
        <authorList>
            <person name="Aksoy S."/>
            <person name="Warren W."/>
            <person name="Wilson R.K."/>
        </authorList>
    </citation>
    <scope>NUCLEOTIDE SEQUENCE [LARGE SCALE GENOMIC DNA]</scope>
    <source>
        <strain evidence="2">IAEA</strain>
    </source>
</reference>
<proteinExistence type="predicted"/>
<reference evidence="1" key="2">
    <citation type="submission" date="2020-05" db="UniProtKB">
        <authorList>
            <consortium name="EnsemblMetazoa"/>
        </authorList>
    </citation>
    <scope>IDENTIFICATION</scope>
    <source>
        <strain evidence="1">IAEA</strain>
    </source>
</reference>
<dbReference type="Proteomes" id="UP000092445">
    <property type="component" value="Unassembled WGS sequence"/>
</dbReference>
<organism evidence="1 2">
    <name type="scientific">Glossina pallidipes</name>
    <name type="common">Tsetse fly</name>
    <dbReference type="NCBI Taxonomy" id="7398"/>
    <lineage>
        <taxon>Eukaryota</taxon>
        <taxon>Metazoa</taxon>
        <taxon>Ecdysozoa</taxon>
        <taxon>Arthropoda</taxon>
        <taxon>Hexapoda</taxon>
        <taxon>Insecta</taxon>
        <taxon>Pterygota</taxon>
        <taxon>Neoptera</taxon>
        <taxon>Endopterygota</taxon>
        <taxon>Diptera</taxon>
        <taxon>Brachycera</taxon>
        <taxon>Muscomorpha</taxon>
        <taxon>Hippoboscoidea</taxon>
        <taxon>Glossinidae</taxon>
        <taxon>Glossina</taxon>
    </lineage>
</organism>
<evidence type="ECO:0000313" key="2">
    <source>
        <dbReference type="Proteomes" id="UP000092445"/>
    </source>
</evidence>
<keyword evidence="2" id="KW-1185">Reference proteome</keyword>
<evidence type="ECO:0000313" key="1">
    <source>
        <dbReference type="EnsemblMetazoa" id="GPAI015156-PA"/>
    </source>
</evidence>
<name>A0A1A9ZHY8_GLOPL</name>
<accession>A0A1A9ZHY8</accession>
<sequence>MWESKLNKENRDGTVPNGFRLNFTQGCKMSKIRLLQQYFKMSGFKRVQIPIWQVDKTKKNPSITTTKLNK</sequence>